<evidence type="ECO:0000313" key="10">
    <source>
        <dbReference type="EMBL" id="QKE89832.1"/>
    </source>
</evidence>
<proteinExistence type="inferred from homology"/>
<dbReference type="InterPro" id="IPR036590">
    <property type="entry name" value="SRAP-like"/>
</dbReference>
<gene>
    <name evidence="10" type="ORF">HN018_07050</name>
</gene>
<evidence type="ECO:0000313" key="11">
    <source>
        <dbReference type="Proteomes" id="UP000500767"/>
    </source>
</evidence>
<dbReference type="SUPFAM" id="SSF143081">
    <property type="entry name" value="BB1717-like"/>
    <property type="match status" value="1"/>
</dbReference>
<dbReference type="GO" id="GO:0003697">
    <property type="term" value="F:single-stranded DNA binding"/>
    <property type="evidence" value="ECO:0007669"/>
    <property type="project" value="InterPro"/>
</dbReference>
<dbReference type="EC" id="3.4.-.-" evidence="8"/>
<dbReference type="KEGG" id="lck:HN018_07050"/>
<evidence type="ECO:0000256" key="6">
    <source>
        <dbReference type="ARBA" id="ARBA00023125"/>
    </source>
</evidence>
<dbReference type="PANTHER" id="PTHR13604">
    <property type="entry name" value="DC12-RELATED"/>
    <property type="match status" value="1"/>
</dbReference>
<feature type="region of interest" description="Disordered" evidence="9">
    <location>
        <begin position="203"/>
        <end position="231"/>
    </location>
</feature>
<evidence type="ECO:0000256" key="4">
    <source>
        <dbReference type="ARBA" id="ARBA00022801"/>
    </source>
</evidence>
<evidence type="ECO:0000256" key="2">
    <source>
        <dbReference type="ARBA" id="ARBA00022670"/>
    </source>
</evidence>
<keyword evidence="3" id="KW-0227">DNA damage</keyword>
<keyword evidence="7" id="KW-0456">Lyase</keyword>
<name>A0A6M8HNC8_9PROT</name>
<dbReference type="Gene3D" id="3.90.1680.10">
    <property type="entry name" value="SOS response associated peptidase-like"/>
    <property type="match status" value="1"/>
</dbReference>
<keyword evidence="4 8" id="KW-0378">Hydrolase</keyword>
<dbReference type="AlphaFoldDB" id="A0A6M8HNC8"/>
<keyword evidence="11" id="KW-1185">Reference proteome</keyword>
<evidence type="ECO:0000256" key="8">
    <source>
        <dbReference type="RuleBase" id="RU364100"/>
    </source>
</evidence>
<reference evidence="10 11" key="1">
    <citation type="journal article" date="2014" name="World J. Microbiol. Biotechnol.">
        <title>Biodiversity and physiological characteristics of Antarctic and Arctic lichens-associated bacteria.</title>
        <authorList>
            <person name="Lee Y.M."/>
            <person name="Kim E.H."/>
            <person name="Lee H.K."/>
            <person name="Hong S.G."/>
        </authorList>
    </citation>
    <scope>NUCLEOTIDE SEQUENCE [LARGE SCALE GENOMIC DNA]</scope>
    <source>
        <strain evidence="10 11">PAMC 26569</strain>
    </source>
</reference>
<dbReference type="GO" id="GO:0016829">
    <property type="term" value="F:lyase activity"/>
    <property type="evidence" value="ECO:0007669"/>
    <property type="project" value="UniProtKB-KW"/>
</dbReference>
<protein>
    <recommendedName>
        <fullName evidence="8">Abasic site processing protein</fullName>
        <ecNumber evidence="8">3.4.-.-</ecNumber>
    </recommendedName>
</protein>
<dbReference type="InterPro" id="IPR003738">
    <property type="entry name" value="SRAP"/>
</dbReference>
<dbReference type="GO" id="GO:0008233">
    <property type="term" value="F:peptidase activity"/>
    <property type="evidence" value="ECO:0007669"/>
    <property type="project" value="UniProtKB-KW"/>
</dbReference>
<dbReference type="PANTHER" id="PTHR13604:SF0">
    <property type="entry name" value="ABASIC SITE PROCESSING PROTEIN HMCES"/>
    <property type="match status" value="1"/>
</dbReference>
<evidence type="ECO:0000256" key="3">
    <source>
        <dbReference type="ARBA" id="ARBA00022763"/>
    </source>
</evidence>
<dbReference type="Pfam" id="PF02586">
    <property type="entry name" value="SRAP"/>
    <property type="match status" value="1"/>
</dbReference>
<evidence type="ECO:0000256" key="7">
    <source>
        <dbReference type="ARBA" id="ARBA00023239"/>
    </source>
</evidence>
<evidence type="ECO:0000256" key="1">
    <source>
        <dbReference type="ARBA" id="ARBA00008136"/>
    </source>
</evidence>
<dbReference type="RefSeq" id="WP_171834819.1">
    <property type="nucleotide sequence ID" value="NZ_CP053708.1"/>
</dbReference>
<dbReference type="GO" id="GO:0006508">
    <property type="term" value="P:proteolysis"/>
    <property type="evidence" value="ECO:0007669"/>
    <property type="project" value="UniProtKB-KW"/>
</dbReference>
<accession>A0A6M8HNC8</accession>
<organism evidence="10 11">
    <name type="scientific">Lichenicola cladoniae</name>
    <dbReference type="NCBI Taxonomy" id="1484109"/>
    <lineage>
        <taxon>Bacteria</taxon>
        <taxon>Pseudomonadati</taxon>
        <taxon>Pseudomonadota</taxon>
        <taxon>Alphaproteobacteria</taxon>
        <taxon>Acetobacterales</taxon>
        <taxon>Acetobacteraceae</taxon>
        <taxon>Lichenicola</taxon>
    </lineage>
</organism>
<keyword evidence="6" id="KW-0238">DNA-binding</keyword>
<keyword evidence="5" id="KW-0190">Covalent protein-DNA linkage</keyword>
<comment type="similarity">
    <text evidence="1 8">Belongs to the SOS response-associated peptidase family.</text>
</comment>
<keyword evidence="2 8" id="KW-0645">Protease</keyword>
<evidence type="ECO:0000256" key="5">
    <source>
        <dbReference type="ARBA" id="ARBA00023124"/>
    </source>
</evidence>
<sequence>MCGRFASDLPPELIRRLFSTMGAIPNDVPSYNVAPTQSTAVVRRHPETGERHLDLLRWGLIPHWSTDKGRQPINARAETVASSGMFRGALASRRCIVPMSAFYEWDQATAPKQPYAFARSDGTPLALAGLWEGWWDPAGEVVRSFTIITTGANDTLAAIHDRMPVVLEQDDWASWLDTGPVSLLRPAMDAVLRRWKVGSRVNSPRNNDPTLLDPVEQAAANDAQEAGPDSA</sequence>
<dbReference type="GO" id="GO:0106300">
    <property type="term" value="P:protein-DNA covalent cross-linking repair"/>
    <property type="evidence" value="ECO:0007669"/>
    <property type="project" value="InterPro"/>
</dbReference>
<evidence type="ECO:0000256" key="9">
    <source>
        <dbReference type="SAM" id="MobiDB-lite"/>
    </source>
</evidence>
<dbReference type="Proteomes" id="UP000500767">
    <property type="component" value="Chromosome"/>
</dbReference>
<dbReference type="EMBL" id="CP053708">
    <property type="protein sequence ID" value="QKE89832.1"/>
    <property type="molecule type" value="Genomic_DNA"/>
</dbReference>